<dbReference type="PROSITE" id="PS51257">
    <property type="entry name" value="PROKAR_LIPOPROTEIN"/>
    <property type="match status" value="1"/>
</dbReference>
<organism evidence="2 3">
    <name type="scientific">Panagrolaimus superbus</name>
    <dbReference type="NCBI Taxonomy" id="310955"/>
    <lineage>
        <taxon>Eukaryota</taxon>
        <taxon>Metazoa</taxon>
        <taxon>Ecdysozoa</taxon>
        <taxon>Nematoda</taxon>
        <taxon>Chromadorea</taxon>
        <taxon>Rhabditida</taxon>
        <taxon>Tylenchina</taxon>
        <taxon>Panagrolaimomorpha</taxon>
        <taxon>Panagrolaimoidea</taxon>
        <taxon>Panagrolaimidae</taxon>
        <taxon>Panagrolaimus</taxon>
    </lineage>
</organism>
<dbReference type="Proteomes" id="UP000887577">
    <property type="component" value="Unplaced"/>
</dbReference>
<keyword evidence="1" id="KW-0732">Signal</keyword>
<sequence>MNTKLFILIAFFAIIVACIFATDDATNIAQNDDENVKNKMSLDFLLGPRSKKGIICWDKMVKGCCNNRCKGDGCFWFMCSACC</sequence>
<protein>
    <submittedName>
        <fullName evidence="3">Uncharacterized protein</fullName>
    </submittedName>
</protein>
<feature type="chain" id="PRO_5037571169" evidence="1">
    <location>
        <begin position="22"/>
        <end position="83"/>
    </location>
</feature>
<accession>A0A914YAH0</accession>
<name>A0A914YAH0_9BILA</name>
<proteinExistence type="predicted"/>
<keyword evidence="2" id="KW-1185">Reference proteome</keyword>
<reference evidence="3" key="1">
    <citation type="submission" date="2022-11" db="UniProtKB">
        <authorList>
            <consortium name="WormBaseParasite"/>
        </authorList>
    </citation>
    <scope>IDENTIFICATION</scope>
</reference>
<evidence type="ECO:0000313" key="3">
    <source>
        <dbReference type="WBParaSite" id="PSU_v2.g15761.t1"/>
    </source>
</evidence>
<evidence type="ECO:0000313" key="2">
    <source>
        <dbReference type="Proteomes" id="UP000887577"/>
    </source>
</evidence>
<feature type="signal peptide" evidence="1">
    <location>
        <begin position="1"/>
        <end position="21"/>
    </location>
</feature>
<dbReference type="WBParaSite" id="PSU_v2.g15761.t1">
    <property type="protein sequence ID" value="PSU_v2.g15761.t1"/>
    <property type="gene ID" value="PSU_v2.g15761"/>
</dbReference>
<evidence type="ECO:0000256" key="1">
    <source>
        <dbReference type="SAM" id="SignalP"/>
    </source>
</evidence>
<dbReference type="AlphaFoldDB" id="A0A914YAH0"/>